<dbReference type="Pfam" id="PF05345">
    <property type="entry name" value="He_PIG"/>
    <property type="match status" value="4"/>
</dbReference>
<dbReference type="InterPro" id="IPR013783">
    <property type="entry name" value="Ig-like_fold"/>
</dbReference>
<evidence type="ECO:0000313" key="2">
    <source>
        <dbReference type="EMBL" id="GIF25339.1"/>
    </source>
</evidence>
<evidence type="ECO:0000313" key="3">
    <source>
        <dbReference type="Proteomes" id="UP000623608"/>
    </source>
</evidence>
<dbReference type="PROSITE" id="PS00409">
    <property type="entry name" value="PROKAR_NTER_METHYL"/>
    <property type="match status" value="1"/>
</dbReference>
<dbReference type="Gene3D" id="3.30.700.10">
    <property type="entry name" value="Glycoprotein, Type 4 Pilin"/>
    <property type="match status" value="1"/>
</dbReference>
<dbReference type="Gene3D" id="2.60.40.10">
    <property type="entry name" value="Immunoglobulins"/>
    <property type="match status" value="4"/>
</dbReference>
<dbReference type="InterPro" id="IPR045584">
    <property type="entry name" value="Pilin-like"/>
</dbReference>
<keyword evidence="3" id="KW-1185">Reference proteome</keyword>
<dbReference type="GO" id="GO:0005509">
    <property type="term" value="F:calcium ion binding"/>
    <property type="evidence" value="ECO:0007669"/>
    <property type="project" value="InterPro"/>
</dbReference>
<feature type="transmembrane region" description="Helical" evidence="1">
    <location>
        <begin position="12"/>
        <end position="33"/>
    </location>
</feature>
<sequence>MGRERDEGFTLVEMVVALAILSITMLASAPFFVRSLTNVNKQRSKQAAIQLADTAMEQVRGLKGSSLLSGRSANATQAQFTAASAVVQPYLKTMQVAGDPMITDSTSTVGVDAPISTSPQQVTVEGTTYTLNIYVGLCEVYLTASSTECVYPKGAAAPADTTDILQFFRVVVLLTWPDATCTGASCAYVATTLVSRASEPSFDFNRPAPVVMENTPTFYVGDTVSYQLKARGGQLPNTWTIAALPAGLSMASAGIITGVPTTVGVTSTTATVTDHANRNATGPVTLTVVKPPTPTVPATTVISRIGDTYSLALTATGGVTPYTAWDVAGLPPGLTFDSTTGAISGSPTTNGTYTVTVTVTDSNLKSGKATYTHAVYPALTLSGLSDQTIDLATSLGLTAVGGGGDGNYTYTGTGLPPSVNVNKNTGAVSGKSSASGRFLPTITVTDGTGGTASKQIVVIINTSSSLVFTAPPLTAPDQTTAKGTAASLTLATNGTLLGLSPTLTVSGLPPGLSLNALTKVISGTPTTAGTYVVTATASALAPPSTSILTFVWKIT</sequence>
<dbReference type="InterPro" id="IPR015919">
    <property type="entry name" value="Cadherin-like_sf"/>
</dbReference>
<protein>
    <recommendedName>
        <fullName evidence="4">Prepilin-type N-terminal cleavage/methylation domain-containing protein</fullName>
    </recommendedName>
</protein>
<dbReference type="SUPFAM" id="SSF54523">
    <property type="entry name" value="Pili subunits"/>
    <property type="match status" value="1"/>
</dbReference>
<dbReference type="GO" id="GO:0016020">
    <property type="term" value="C:membrane"/>
    <property type="evidence" value="ECO:0007669"/>
    <property type="project" value="InterPro"/>
</dbReference>
<dbReference type="NCBIfam" id="TIGR02532">
    <property type="entry name" value="IV_pilin_GFxxxE"/>
    <property type="match status" value="1"/>
</dbReference>
<evidence type="ECO:0008006" key="4">
    <source>
        <dbReference type="Google" id="ProtNLM"/>
    </source>
</evidence>
<evidence type="ECO:0000256" key="1">
    <source>
        <dbReference type="SAM" id="Phobius"/>
    </source>
</evidence>
<name>A0A919TXI1_9ACTN</name>
<keyword evidence="1" id="KW-0812">Transmembrane</keyword>
<dbReference type="InterPro" id="IPR012902">
    <property type="entry name" value="N_methyl_site"/>
</dbReference>
<keyword evidence="1" id="KW-0472">Membrane</keyword>
<dbReference type="Proteomes" id="UP000623608">
    <property type="component" value="Unassembled WGS sequence"/>
</dbReference>
<dbReference type="SUPFAM" id="SSF49313">
    <property type="entry name" value="Cadherin-like"/>
    <property type="match status" value="3"/>
</dbReference>
<dbReference type="RefSeq" id="WP_203813164.1">
    <property type="nucleotide sequence ID" value="NZ_BOMY01000051.1"/>
</dbReference>
<comment type="caution">
    <text evidence="2">The sequence shown here is derived from an EMBL/GenBank/DDBJ whole genome shotgun (WGS) entry which is preliminary data.</text>
</comment>
<dbReference type="Pfam" id="PF07963">
    <property type="entry name" value="N_methyl"/>
    <property type="match status" value="1"/>
</dbReference>
<organism evidence="2 3">
    <name type="scientific">Paractinoplanes tereljensis</name>
    <dbReference type="NCBI Taxonomy" id="571912"/>
    <lineage>
        <taxon>Bacteria</taxon>
        <taxon>Bacillati</taxon>
        <taxon>Actinomycetota</taxon>
        <taxon>Actinomycetes</taxon>
        <taxon>Micromonosporales</taxon>
        <taxon>Micromonosporaceae</taxon>
        <taxon>Paractinoplanes</taxon>
    </lineage>
</organism>
<dbReference type="GO" id="GO:0005975">
    <property type="term" value="P:carbohydrate metabolic process"/>
    <property type="evidence" value="ECO:0007669"/>
    <property type="project" value="UniProtKB-ARBA"/>
</dbReference>
<proteinExistence type="predicted"/>
<keyword evidence="1" id="KW-1133">Transmembrane helix</keyword>
<reference evidence="2" key="1">
    <citation type="submission" date="2021-01" db="EMBL/GenBank/DDBJ databases">
        <title>Whole genome shotgun sequence of Actinoplanes tereljensis NBRC 105297.</title>
        <authorList>
            <person name="Komaki H."/>
            <person name="Tamura T."/>
        </authorList>
    </citation>
    <scope>NUCLEOTIDE SEQUENCE</scope>
    <source>
        <strain evidence="2">NBRC 105297</strain>
    </source>
</reference>
<dbReference type="AlphaFoldDB" id="A0A919TXI1"/>
<accession>A0A919TXI1</accession>
<dbReference type="EMBL" id="BOMY01000051">
    <property type="protein sequence ID" value="GIF25339.1"/>
    <property type="molecule type" value="Genomic_DNA"/>
</dbReference>
<gene>
    <name evidence="2" type="ORF">Ate02nite_80690</name>
</gene>